<dbReference type="SUPFAM" id="SSF48371">
    <property type="entry name" value="ARM repeat"/>
    <property type="match status" value="1"/>
</dbReference>
<sequence length="483" mass="56248">TIEWDRLYRKSNFRRSMMLQKSMKLINLLDKDDYATFVVEAQKLTTEEQNCLVSDLIVILGGKLTDDSFSSDTSSDLERALEVVLTMSTPEFRLRPMVDQAIASQFDNLTRILLEALAEDFKTLDQNFQEWVRWDVVAKADREMMKELDEEEEDNATLSISSHDHRLKSWLSFCDSIQSTFCMRGSVIIRSYRSSWNEFLEWILVVDPLSPSLIPHSIPFVLSPNYAVSTLGDRLVHYISRKNTLKRRDYVRIVVNSIEYLGGLLRNEEIVIVLPQMERLLVALLPILNDYDMGDERKKSVFAFRSLLLSFPLRYQPLLLKRIVRIIKDQMVKVDAEAQILSFLVDLYRQQLVVRGKVDEEYSSCLPEFWAVIYIKYDDCSQASMFYQSLFLLAGLQARMNHGLPLLKDVQVRVLTPLQQQLSDYLQLRKLQDKSDRERANIDLSFLPTVEDDSVVRLHISLRVMKETFQLIHQALTRKPPNN</sequence>
<dbReference type="EMBL" id="BTSX01000005">
    <property type="protein sequence ID" value="GMT00690.1"/>
    <property type="molecule type" value="Genomic_DNA"/>
</dbReference>
<proteinExistence type="predicted"/>
<comment type="caution">
    <text evidence="1">The sequence shown here is derived from an EMBL/GenBank/DDBJ whole genome shotgun (WGS) entry which is preliminary data.</text>
</comment>
<evidence type="ECO:0000313" key="1">
    <source>
        <dbReference type="EMBL" id="GMT00690.1"/>
    </source>
</evidence>
<organism evidence="1 2">
    <name type="scientific">Pristionchus entomophagus</name>
    <dbReference type="NCBI Taxonomy" id="358040"/>
    <lineage>
        <taxon>Eukaryota</taxon>
        <taxon>Metazoa</taxon>
        <taxon>Ecdysozoa</taxon>
        <taxon>Nematoda</taxon>
        <taxon>Chromadorea</taxon>
        <taxon>Rhabditida</taxon>
        <taxon>Rhabditina</taxon>
        <taxon>Diplogasteromorpha</taxon>
        <taxon>Diplogasteroidea</taxon>
        <taxon>Neodiplogasteridae</taxon>
        <taxon>Pristionchus</taxon>
    </lineage>
</organism>
<reference evidence="1" key="1">
    <citation type="submission" date="2023-10" db="EMBL/GenBank/DDBJ databases">
        <title>Genome assembly of Pristionchus species.</title>
        <authorList>
            <person name="Yoshida K."/>
            <person name="Sommer R.J."/>
        </authorList>
    </citation>
    <scope>NUCLEOTIDE SEQUENCE</scope>
    <source>
        <strain evidence="1">RS0144</strain>
    </source>
</reference>
<name>A0AAV5U390_9BILA</name>
<keyword evidence="2" id="KW-1185">Reference proteome</keyword>
<dbReference type="Proteomes" id="UP001432027">
    <property type="component" value="Unassembled WGS sequence"/>
</dbReference>
<gene>
    <name evidence="1" type="ORF">PENTCL1PPCAC_22864</name>
</gene>
<evidence type="ECO:0000313" key="2">
    <source>
        <dbReference type="Proteomes" id="UP001432027"/>
    </source>
</evidence>
<dbReference type="AlphaFoldDB" id="A0AAV5U390"/>
<accession>A0AAV5U390</accession>
<protein>
    <submittedName>
        <fullName evidence="1">Uncharacterized protein</fullName>
    </submittedName>
</protein>
<dbReference type="InterPro" id="IPR016024">
    <property type="entry name" value="ARM-type_fold"/>
</dbReference>
<feature type="non-terminal residue" evidence="1">
    <location>
        <position position="1"/>
    </location>
</feature>